<comment type="catalytic activity">
    <reaction evidence="11">
        <text>N-terminal L-seryl-[histone H4] + acetyl-CoA = N-terminal N(alpha)-acetyl-L-seryl-[histone H4] + CoA + H(+)</text>
        <dbReference type="Rhea" id="RHEA:50596"/>
        <dbReference type="Rhea" id="RHEA-COMP:12740"/>
        <dbReference type="Rhea" id="RHEA-COMP:12743"/>
        <dbReference type="ChEBI" id="CHEBI:15378"/>
        <dbReference type="ChEBI" id="CHEBI:57287"/>
        <dbReference type="ChEBI" id="CHEBI:57288"/>
        <dbReference type="ChEBI" id="CHEBI:64738"/>
        <dbReference type="ChEBI" id="CHEBI:83690"/>
        <dbReference type="EC" id="2.3.1.257"/>
    </reaction>
</comment>
<protein>
    <recommendedName>
        <fullName evidence="5">N-alpha-acetyltransferase 40</fullName>
        <ecNumber evidence="4">2.3.1.257</ecNumber>
    </recommendedName>
</protein>
<dbReference type="GO" id="GO:0005737">
    <property type="term" value="C:cytoplasm"/>
    <property type="evidence" value="ECO:0007669"/>
    <property type="project" value="UniProtKB-SubCell"/>
</dbReference>
<evidence type="ECO:0000256" key="8">
    <source>
        <dbReference type="ARBA" id="ARBA00023242"/>
    </source>
</evidence>
<keyword evidence="6" id="KW-0963">Cytoplasm</keyword>
<evidence type="ECO:0000256" key="7">
    <source>
        <dbReference type="ARBA" id="ARBA00022679"/>
    </source>
</evidence>
<dbReference type="GO" id="GO:0005634">
    <property type="term" value="C:nucleus"/>
    <property type="evidence" value="ECO:0007669"/>
    <property type="project" value="UniProtKB-SubCell"/>
</dbReference>
<dbReference type="GO" id="GO:1990189">
    <property type="term" value="F:protein N-terminal-serine acetyltransferase activity"/>
    <property type="evidence" value="ECO:0007669"/>
    <property type="project" value="UniProtKB-EC"/>
</dbReference>
<dbReference type="Gene3D" id="3.40.630.30">
    <property type="match status" value="1"/>
</dbReference>
<dbReference type="PROSITE" id="PS51186">
    <property type="entry name" value="GNAT"/>
    <property type="match status" value="1"/>
</dbReference>
<evidence type="ECO:0000313" key="14">
    <source>
        <dbReference type="Proteomes" id="UP001230268"/>
    </source>
</evidence>
<sequence length="225" mass="26121">MGSKRRRSETLLQWKPDLQAGEAARDVCAALAGESSDYTPVIDQEILSLMSTSAFTPSYYTGEEAPKEVIDSILQLTKNNMERLYNQSSFLGGWSDKRKYREIKYKKTHILLLQDQDDQIVGFISYRFVVIDEYQEPTEVCYIYEVQVNEKNRSKGIGRLLIYAVKIIARLAKAKKLMCTVLKLNKRAIEFYRYKNGFIDDESDPDVVDYESRHENVYNILKLEL</sequence>
<comment type="catalytic activity">
    <reaction evidence="10">
        <text>N-terminal L-seryl-[histone H2A] + acetyl-CoA = N-terminal N(alpha)-acetyl-L-seryl-[histone H2A] + CoA + H(+)</text>
        <dbReference type="Rhea" id="RHEA:50600"/>
        <dbReference type="Rhea" id="RHEA-COMP:12742"/>
        <dbReference type="Rhea" id="RHEA-COMP:12744"/>
        <dbReference type="ChEBI" id="CHEBI:15378"/>
        <dbReference type="ChEBI" id="CHEBI:57287"/>
        <dbReference type="ChEBI" id="CHEBI:57288"/>
        <dbReference type="ChEBI" id="CHEBI:64738"/>
        <dbReference type="ChEBI" id="CHEBI:83690"/>
        <dbReference type="EC" id="2.3.1.257"/>
    </reaction>
</comment>
<dbReference type="EMBL" id="JAVEPI010000001">
    <property type="protein sequence ID" value="KAK1444374.1"/>
    <property type="molecule type" value="Genomic_DNA"/>
</dbReference>
<reference evidence="13" key="1">
    <citation type="submission" date="2023-08" db="EMBL/GenBank/DDBJ databases">
        <title>Draft sequence of the Babesia gibsoni genome.</title>
        <authorList>
            <person name="Yamagishi J.Y."/>
            <person name="Xuan X.X."/>
        </authorList>
    </citation>
    <scope>NUCLEOTIDE SEQUENCE</scope>
    <source>
        <strain evidence="13">Azabu</strain>
    </source>
</reference>
<dbReference type="AlphaFoldDB" id="A0AAD8UVJ0"/>
<feature type="domain" description="N-acetyltransferase" evidence="12">
    <location>
        <begin position="71"/>
        <end position="224"/>
    </location>
</feature>
<gene>
    <name evidence="13" type="ORF">BgAZ_102800</name>
</gene>
<dbReference type="Proteomes" id="UP001230268">
    <property type="component" value="Unassembled WGS sequence"/>
</dbReference>
<dbReference type="PANTHER" id="PTHR20531:SF1">
    <property type="entry name" value="N-ALPHA-ACETYLTRANSFERASE 40"/>
    <property type="match status" value="1"/>
</dbReference>
<dbReference type="InterPro" id="IPR039949">
    <property type="entry name" value="NAA40"/>
</dbReference>
<evidence type="ECO:0000256" key="11">
    <source>
        <dbReference type="ARBA" id="ARBA00049524"/>
    </source>
</evidence>
<evidence type="ECO:0000256" key="5">
    <source>
        <dbReference type="ARBA" id="ARBA00015043"/>
    </source>
</evidence>
<organism evidence="13 14">
    <name type="scientific">Babesia gibsoni</name>
    <dbReference type="NCBI Taxonomy" id="33632"/>
    <lineage>
        <taxon>Eukaryota</taxon>
        <taxon>Sar</taxon>
        <taxon>Alveolata</taxon>
        <taxon>Apicomplexa</taxon>
        <taxon>Aconoidasida</taxon>
        <taxon>Piroplasmida</taxon>
        <taxon>Babesiidae</taxon>
        <taxon>Babesia</taxon>
    </lineage>
</organism>
<name>A0AAD8UVJ0_BABGI</name>
<evidence type="ECO:0000256" key="9">
    <source>
        <dbReference type="ARBA" id="ARBA00023315"/>
    </source>
</evidence>
<evidence type="ECO:0000256" key="4">
    <source>
        <dbReference type="ARBA" id="ARBA00012950"/>
    </source>
</evidence>
<keyword evidence="8" id="KW-0539">Nucleus</keyword>
<dbReference type="InterPro" id="IPR016181">
    <property type="entry name" value="Acyl_CoA_acyltransferase"/>
</dbReference>
<dbReference type="EC" id="2.3.1.257" evidence="4"/>
<evidence type="ECO:0000256" key="2">
    <source>
        <dbReference type="ARBA" id="ARBA00004496"/>
    </source>
</evidence>
<dbReference type="GO" id="GO:0010485">
    <property type="term" value="F:histone H4 acetyltransferase activity"/>
    <property type="evidence" value="ECO:0007669"/>
    <property type="project" value="InterPro"/>
</dbReference>
<dbReference type="SUPFAM" id="SSF55729">
    <property type="entry name" value="Acyl-CoA N-acyltransferases (Nat)"/>
    <property type="match status" value="1"/>
</dbReference>
<comment type="caution">
    <text evidence="13">The sequence shown here is derived from an EMBL/GenBank/DDBJ whole genome shotgun (WGS) entry which is preliminary data.</text>
</comment>
<keyword evidence="14" id="KW-1185">Reference proteome</keyword>
<keyword evidence="7" id="KW-0808">Transferase</keyword>
<comment type="subcellular location">
    <subcellularLocation>
        <location evidence="2">Cytoplasm</location>
    </subcellularLocation>
    <subcellularLocation>
        <location evidence="1">Nucleus</location>
    </subcellularLocation>
</comment>
<keyword evidence="9" id="KW-0012">Acyltransferase</keyword>
<evidence type="ECO:0000256" key="10">
    <source>
        <dbReference type="ARBA" id="ARBA00047821"/>
    </source>
</evidence>
<dbReference type="InterPro" id="IPR000182">
    <property type="entry name" value="GNAT_dom"/>
</dbReference>
<evidence type="ECO:0000256" key="6">
    <source>
        <dbReference type="ARBA" id="ARBA00022490"/>
    </source>
</evidence>
<evidence type="ECO:0000256" key="1">
    <source>
        <dbReference type="ARBA" id="ARBA00004123"/>
    </source>
</evidence>
<dbReference type="GO" id="GO:0043998">
    <property type="term" value="F:histone H2A acetyltransferase activity"/>
    <property type="evidence" value="ECO:0007669"/>
    <property type="project" value="InterPro"/>
</dbReference>
<comment type="similarity">
    <text evidence="3">Belongs to the acetyltransferase family. NAA40 subfamily.</text>
</comment>
<dbReference type="CDD" id="cd04301">
    <property type="entry name" value="NAT_SF"/>
    <property type="match status" value="1"/>
</dbReference>
<dbReference type="PANTHER" id="PTHR20531">
    <property type="entry name" value="N-ALPHA-ACETYLTRANSFERASE 40"/>
    <property type="match status" value="1"/>
</dbReference>
<accession>A0AAD8UVJ0</accession>
<dbReference type="Pfam" id="PF00583">
    <property type="entry name" value="Acetyltransf_1"/>
    <property type="match status" value="1"/>
</dbReference>
<evidence type="ECO:0000313" key="13">
    <source>
        <dbReference type="EMBL" id="KAK1444374.1"/>
    </source>
</evidence>
<evidence type="ECO:0000259" key="12">
    <source>
        <dbReference type="PROSITE" id="PS51186"/>
    </source>
</evidence>
<proteinExistence type="inferred from homology"/>
<evidence type="ECO:0000256" key="3">
    <source>
        <dbReference type="ARBA" id="ARBA00008870"/>
    </source>
</evidence>